<evidence type="ECO:0000313" key="2">
    <source>
        <dbReference type="EMBL" id="CEO45825.1"/>
    </source>
</evidence>
<dbReference type="EMBL" id="CDPU01000003">
    <property type="protein sequence ID" value="CEO45825.1"/>
    <property type="molecule type" value="Genomic_DNA"/>
</dbReference>
<sequence>MSETTIKNPRLRLRSKSNQSQLDIRSSLQLVLPKELQAIESSEELLRLVSSGELWIARVGSCNLTVEVTTLGDALSRAETTVVEGWISDHQLWHQLGIRLIPLGDETALPANEIGLSIQHPDLTSALVASTKTLVAEFISVRCAIELSVTKTSSTARKRPRLPVQKPPDEATSNTHRGIHQDVDIGDQRAVVEFVVNLHECEEWNRQPNKSKRKRISETQHPIENIGLHKNDIDTAIRVILLGSDSSSNSYRPLEQVSAPGLSQLAPGVFNVPYTEVVSRRANLCTTISSSLARMAAAESPSLRRKIDKLKISATSGAIDVPPELDMVQGIEKSVWEIILKSSKPPPRGRRKANGPSEQPKRSWHDLVERQSNLIDDASASPIGRSPPLVMEIYDDAPATESDERIVPDTLDTSMFNRASGSGLTSEGSHVHESFGGLSQTLWYESALPSDSQSLQIFGNESSP</sequence>
<name>A0A0B7JT54_BIOOC</name>
<proteinExistence type="predicted"/>
<protein>
    <submittedName>
        <fullName evidence="2">Uncharacterized protein</fullName>
    </submittedName>
</protein>
<organism evidence="2">
    <name type="scientific">Bionectria ochroleuca</name>
    <name type="common">Gliocladium roseum</name>
    <dbReference type="NCBI Taxonomy" id="29856"/>
    <lineage>
        <taxon>Eukaryota</taxon>
        <taxon>Fungi</taxon>
        <taxon>Dikarya</taxon>
        <taxon>Ascomycota</taxon>
        <taxon>Pezizomycotina</taxon>
        <taxon>Sordariomycetes</taxon>
        <taxon>Hypocreomycetidae</taxon>
        <taxon>Hypocreales</taxon>
        <taxon>Bionectriaceae</taxon>
        <taxon>Clonostachys</taxon>
    </lineage>
</organism>
<evidence type="ECO:0000256" key="1">
    <source>
        <dbReference type="SAM" id="MobiDB-lite"/>
    </source>
</evidence>
<dbReference type="AlphaFoldDB" id="A0A0B7JT54"/>
<feature type="region of interest" description="Disordered" evidence="1">
    <location>
        <begin position="156"/>
        <end position="178"/>
    </location>
</feature>
<feature type="region of interest" description="Disordered" evidence="1">
    <location>
        <begin position="342"/>
        <end position="364"/>
    </location>
</feature>
<accession>A0A0B7JT54</accession>
<reference evidence="2" key="1">
    <citation type="submission" date="2015-01" db="EMBL/GenBank/DDBJ databases">
        <authorList>
            <person name="Durling Mikael"/>
        </authorList>
    </citation>
    <scope>NUCLEOTIDE SEQUENCE</scope>
</reference>
<gene>
    <name evidence="2" type="ORF">BN869_000001880_1</name>
</gene>